<name>A0A1L8SVZ0_9ENTE</name>
<comment type="caution">
    <text evidence="1">The sequence shown here is derived from an EMBL/GenBank/DDBJ whole genome shotgun (WGS) entry which is preliminary data.</text>
</comment>
<proteinExistence type="predicted"/>
<dbReference type="Proteomes" id="UP000183700">
    <property type="component" value="Unassembled WGS sequence"/>
</dbReference>
<organism evidence="1 2">
    <name type="scientific">Enterococcus devriesei</name>
    <dbReference type="NCBI Taxonomy" id="319970"/>
    <lineage>
        <taxon>Bacteria</taxon>
        <taxon>Bacillati</taxon>
        <taxon>Bacillota</taxon>
        <taxon>Bacilli</taxon>
        <taxon>Lactobacillales</taxon>
        <taxon>Enterococcaceae</taxon>
        <taxon>Enterococcus</taxon>
    </lineage>
</organism>
<protein>
    <submittedName>
        <fullName evidence="1">Uncharacterized protein</fullName>
    </submittedName>
</protein>
<evidence type="ECO:0000313" key="2">
    <source>
        <dbReference type="Proteomes" id="UP000183700"/>
    </source>
</evidence>
<gene>
    <name evidence="1" type="ORF">RV00_GL001589</name>
</gene>
<dbReference type="STRING" id="319970.RV00_GL001589"/>
<reference evidence="1 2" key="1">
    <citation type="submission" date="2014-12" db="EMBL/GenBank/DDBJ databases">
        <title>Draft genome sequences of 29 type strains of Enterococci.</title>
        <authorList>
            <person name="Zhong Z."/>
            <person name="Sun Z."/>
            <person name="Liu W."/>
            <person name="Zhang W."/>
            <person name="Zhang H."/>
        </authorList>
    </citation>
    <scope>NUCLEOTIDE SEQUENCE [LARGE SCALE GENOMIC DNA]</scope>
    <source>
        <strain evidence="1 2">DSM 22802</strain>
    </source>
</reference>
<accession>A0A1L8SVZ0</accession>
<sequence>MLAEFKVHPDYKRGYRAPTYKIVLININLFDQFLDWKDKNKFK</sequence>
<evidence type="ECO:0000313" key="1">
    <source>
        <dbReference type="EMBL" id="OJG36230.1"/>
    </source>
</evidence>
<dbReference type="EMBL" id="JXKM01000003">
    <property type="protein sequence ID" value="OJG36230.1"/>
    <property type="molecule type" value="Genomic_DNA"/>
</dbReference>
<dbReference type="AlphaFoldDB" id="A0A1L8SVZ0"/>
<keyword evidence="2" id="KW-1185">Reference proteome</keyword>